<gene>
    <name evidence="2" type="ORF">CCMP2556_LOCUS36131</name>
</gene>
<feature type="region of interest" description="Disordered" evidence="1">
    <location>
        <begin position="528"/>
        <end position="565"/>
    </location>
</feature>
<comment type="caution">
    <text evidence="2">The sequence shown here is derived from an EMBL/GenBank/DDBJ whole genome shotgun (WGS) entry which is preliminary data.</text>
</comment>
<sequence length="588" mass="65683">MADFSDEDHHQFAFESSPESESDGDSDVTLPMPAPAEAAAAVAAGPLSVNPGVDVGLPDLLIEEPFFCPTEWKKLMRQDWKNTLAVNILGTVTVQCQNEAAIELPSLTSFCSSVEPLSKSSFFQKNRWEQLYKFTDVQPVLQLSSSAFNETLTMPDDSDEESAPAPFDALLVEQAHFVCSAAIHNAGLLPNETNNRLASWLLQHGIANKLDDGRMVLSRDAISYGVRASSAVLERSLRSAELKSSLETQSDLSQSGWIFVDSLQEASVRHRKCLRENPKFYFTLITNFADMLEEREQSGYFHHKQSAEYYKTIELALVVHPDMLVTVPTYKPARYYTQLQNFLQDEPGVEDPREFFEGAKQTAKRRRRATSNQVRTTQRLSAAAAEPSQLVDLLSDSSELSDKGAPDFSSDAAFHNRMETDAEEQVQFIQALQERYDWKDEDYEAEWEAAKSNPNAVWANDSYNEPVCSLLTITAASSSRELSHSKIVGKSRSVEEEDLADAFNSVNHFQQMPALPGLNAPLAICAPKGKAKAKPRAKKGKGKGKGQMGEENEHPEDDGKRKRVRDEELFQLDLKRQQICLQRSTATW</sequence>
<feature type="compositionally biased region" description="Basic residues" evidence="1">
    <location>
        <begin position="529"/>
        <end position="544"/>
    </location>
</feature>
<name>A0ABP0PFA1_9DINO</name>
<feature type="region of interest" description="Disordered" evidence="1">
    <location>
        <begin position="1"/>
        <end position="32"/>
    </location>
</feature>
<proteinExistence type="predicted"/>
<organism evidence="2 3">
    <name type="scientific">Durusdinium trenchii</name>
    <dbReference type="NCBI Taxonomy" id="1381693"/>
    <lineage>
        <taxon>Eukaryota</taxon>
        <taxon>Sar</taxon>
        <taxon>Alveolata</taxon>
        <taxon>Dinophyceae</taxon>
        <taxon>Suessiales</taxon>
        <taxon>Symbiodiniaceae</taxon>
        <taxon>Durusdinium</taxon>
    </lineage>
</organism>
<accession>A0ABP0PFA1</accession>
<evidence type="ECO:0000256" key="1">
    <source>
        <dbReference type="SAM" id="MobiDB-lite"/>
    </source>
</evidence>
<dbReference type="Proteomes" id="UP001642484">
    <property type="component" value="Unassembled WGS sequence"/>
</dbReference>
<keyword evidence="3" id="KW-1185">Reference proteome</keyword>
<reference evidence="2 3" key="1">
    <citation type="submission" date="2024-02" db="EMBL/GenBank/DDBJ databases">
        <authorList>
            <person name="Chen Y."/>
            <person name="Shah S."/>
            <person name="Dougan E. K."/>
            <person name="Thang M."/>
            <person name="Chan C."/>
        </authorList>
    </citation>
    <scope>NUCLEOTIDE SEQUENCE [LARGE SCALE GENOMIC DNA]</scope>
</reference>
<feature type="compositionally biased region" description="Polar residues" evidence="1">
    <location>
        <begin position="370"/>
        <end position="380"/>
    </location>
</feature>
<protein>
    <submittedName>
        <fullName evidence="2">Uncharacterized protein</fullName>
    </submittedName>
</protein>
<evidence type="ECO:0000313" key="3">
    <source>
        <dbReference type="Proteomes" id="UP001642484"/>
    </source>
</evidence>
<feature type="region of interest" description="Disordered" evidence="1">
    <location>
        <begin position="360"/>
        <end position="383"/>
    </location>
</feature>
<evidence type="ECO:0000313" key="2">
    <source>
        <dbReference type="EMBL" id="CAK9073385.1"/>
    </source>
</evidence>
<dbReference type="EMBL" id="CAXAMN010022873">
    <property type="protein sequence ID" value="CAK9073385.1"/>
    <property type="molecule type" value="Genomic_DNA"/>
</dbReference>